<dbReference type="InterPro" id="IPR011993">
    <property type="entry name" value="PH-like_dom_sf"/>
</dbReference>
<dbReference type="GO" id="GO:0008270">
    <property type="term" value="F:zinc ion binding"/>
    <property type="evidence" value="ECO:0007669"/>
    <property type="project" value="UniProtKB-KW"/>
</dbReference>
<proteinExistence type="predicted"/>
<keyword evidence="6" id="KW-0863">Zinc-finger</keyword>
<dbReference type="GO" id="GO:0005096">
    <property type="term" value="F:GTPase activator activity"/>
    <property type="evidence" value="ECO:0007669"/>
    <property type="project" value="UniProtKB-KW"/>
</dbReference>
<dbReference type="InterPro" id="IPR038508">
    <property type="entry name" value="ArfGAP_dom_sf"/>
</dbReference>
<evidence type="ECO:0000259" key="9">
    <source>
        <dbReference type="PROSITE" id="PS50200"/>
    </source>
</evidence>
<keyword evidence="5" id="KW-0677">Repeat</keyword>
<dbReference type="Gene3D" id="2.30.29.30">
    <property type="entry name" value="Pleckstrin-homology domain (PH domain)/Phosphotyrosine-binding domain (PTB)"/>
    <property type="match status" value="4"/>
</dbReference>
<evidence type="ECO:0000313" key="11">
    <source>
        <dbReference type="Ensembl" id="ENSCCRP00000142393.1"/>
    </source>
</evidence>
<evidence type="ECO:0000259" key="10">
    <source>
        <dbReference type="PROSITE" id="PS50238"/>
    </source>
</evidence>
<dbReference type="AlphaFoldDB" id="A0A9J8AE60"/>
<dbReference type="PROSITE" id="PS50115">
    <property type="entry name" value="ARFGAP"/>
    <property type="match status" value="1"/>
</dbReference>
<dbReference type="GO" id="GO:0008360">
    <property type="term" value="P:regulation of cell shape"/>
    <property type="evidence" value="ECO:0007669"/>
    <property type="project" value="TreeGrafter"/>
</dbReference>
<dbReference type="PANTHER" id="PTHR45899:SF3">
    <property type="entry name" value="ARF-GAP WITH RHO-GAP DOMAIN, ANK REPEAT AND PH DOMAIN-CONTAINING PROTEIN 1"/>
    <property type="match status" value="1"/>
</dbReference>
<dbReference type="InterPro" id="IPR001849">
    <property type="entry name" value="PH_domain"/>
</dbReference>
<dbReference type="PROSITE" id="PS50003">
    <property type="entry name" value="PH_DOMAIN"/>
    <property type="match status" value="3"/>
</dbReference>
<dbReference type="SUPFAM" id="SSF50729">
    <property type="entry name" value="PH domain-like"/>
    <property type="match status" value="4"/>
</dbReference>
<keyword evidence="12" id="KW-1185">Reference proteome</keyword>
<evidence type="ECO:0000259" key="8">
    <source>
        <dbReference type="PROSITE" id="PS50115"/>
    </source>
</evidence>
<feature type="domain" description="PH" evidence="7">
    <location>
        <begin position="64"/>
        <end position="156"/>
    </location>
</feature>
<evidence type="ECO:0000259" key="7">
    <source>
        <dbReference type="PROSITE" id="PS50003"/>
    </source>
</evidence>
<evidence type="ECO:0000256" key="4">
    <source>
        <dbReference type="ARBA" id="ARBA00022553"/>
    </source>
</evidence>
<dbReference type="GO" id="GO:0005547">
    <property type="term" value="F:phosphatidylinositol-3,4,5-trisphosphate binding"/>
    <property type="evidence" value="ECO:0007669"/>
    <property type="project" value="InterPro"/>
</dbReference>
<dbReference type="SUPFAM" id="SSF48350">
    <property type="entry name" value="GTPase activation domain, GAP"/>
    <property type="match status" value="1"/>
</dbReference>
<dbReference type="Pfam" id="PF00788">
    <property type="entry name" value="RA"/>
    <property type="match status" value="1"/>
</dbReference>
<feature type="domain" description="PH" evidence="7">
    <location>
        <begin position="175"/>
        <end position="265"/>
    </location>
</feature>
<dbReference type="PROSITE" id="PS50238">
    <property type="entry name" value="RHOGAP"/>
    <property type="match status" value="1"/>
</dbReference>
<dbReference type="Pfam" id="PF00169">
    <property type="entry name" value="PH"/>
    <property type="match status" value="3"/>
</dbReference>
<dbReference type="InterPro" id="IPR000159">
    <property type="entry name" value="RA_dom"/>
</dbReference>
<evidence type="ECO:0000256" key="1">
    <source>
        <dbReference type="ARBA" id="ARBA00004496"/>
    </source>
</evidence>
<dbReference type="Proteomes" id="UP001108240">
    <property type="component" value="Unplaced"/>
</dbReference>
<dbReference type="InterPro" id="IPR037278">
    <property type="entry name" value="ARFGAP/RecO"/>
</dbReference>
<feature type="domain" description="PH" evidence="7">
    <location>
        <begin position="470"/>
        <end position="577"/>
    </location>
</feature>
<dbReference type="Gene3D" id="1.10.555.10">
    <property type="entry name" value="Rho GTPase activation protein"/>
    <property type="match status" value="1"/>
</dbReference>
<dbReference type="SUPFAM" id="SSF57863">
    <property type="entry name" value="ArfGap/RecO-like zinc finger"/>
    <property type="match status" value="1"/>
</dbReference>
<keyword evidence="3" id="KW-0963">Cytoplasm</keyword>
<organism evidence="11 12">
    <name type="scientific">Cyprinus carpio carpio</name>
    <dbReference type="NCBI Taxonomy" id="630221"/>
    <lineage>
        <taxon>Eukaryota</taxon>
        <taxon>Metazoa</taxon>
        <taxon>Chordata</taxon>
        <taxon>Craniata</taxon>
        <taxon>Vertebrata</taxon>
        <taxon>Euteleostomi</taxon>
        <taxon>Actinopterygii</taxon>
        <taxon>Neopterygii</taxon>
        <taxon>Teleostei</taxon>
        <taxon>Ostariophysi</taxon>
        <taxon>Cypriniformes</taxon>
        <taxon>Cyprinidae</taxon>
        <taxon>Cyprininae</taxon>
        <taxon>Cyprinus</taxon>
    </lineage>
</organism>
<accession>A0A9J8AE60</accession>
<keyword evidence="6" id="KW-0862">Zinc</keyword>
<dbReference type="GO" id="GO:0007165">
    <property type="term" value="P:signal transduction"/>
    <property type="evidence" value="ECO:0007669"/>
    <property type="project" value="InterPro"/>
</dbReference>
<feature type="domain" description="Ras-associating" evidence="9">
    <location>
        <begin position="890"/>
        <end position="979"/>
    </location>
</feature>
<evidence type="ECO:0000256" key="5">
    <source>
        <dbReference type="ARBA" id="ARBA00022737"/>
    </source>
</evidence>
<feature type="domain" description="Rho-GAP" evidence="10">
    <location>
        <begin position="681"/>
        <end position="858"/>
    </location>
</feature>
<reference evidence="11" key="1">
    <citation type="submission" date="2025-08" db="UniProtKB">
        <authorList>
            <consortium name="Ensembl"/>
        </authorList>
    </citation>
    <scope>IDENTIFICATION</scope>
</reference>
<dbReference type="OMA" id="IVTIKEW"/>
<dbReference type="SMART" id="SM00105">
    <property type="entry name" value="ArfGap"/>
    <property type="match status" value="1"/>
</dbReference>
<dbReference type="InterPro" id="IPR000198">
    <property type="entry name" value="RhoGAP_dom"/>
</dbReference>
<evidence type="ECO:0000313" key="12">
    <source>
        <dbReference type="Proteomes" id="UP001108240"/>
    </source>
</evidence>
<dbReference type="CDD" id="cd08837">
    <property type="entry name" value="ArfGap_ARAP"/>
    <property type="match status" value="1"/>
</dbReference>
<feature type="domain" description="Arf-GAP" evidence="8">
    <location>
        <begin position="271"/>
        <end position="397"/>
    </location>
</feature>
<evidence type="ECO:0000256" key="6">
    <source>
        <dbReference type="PROSITE-ProRule" id="PRU00288"/>
    </source>
</evidence>
<dbReference type="InterPro" id="IPR001164">
    <property type="entry name" value="ArfGAP_dom"/>
</dbReference>
<keyword evidence="4" id="KW-0597">Phosphoprotein</keyword>
<dbReference type="SMART" id="SM00233">
    <property type="entry name" value="PH"/>
    <property type="match status" value="4"/>
</dbReference>
<dbReference type="InterPro" id="IPR037858">
    <property type="entry name" value="RhoGAP_ARAP"/>
</dbReference>
<dbReference type="CDD" id="cd04385">
    <property type="entry name" value="RhoGAP_ARAP"/>
    <property type="match status" value="1"/>
</dbReference>
<dbReference type="Gene3D" id="1.10.220.150">
    <property type="entry name" value="Arf GTPase activating protein"/>
    <property type="match status" value="1"/>
</dbReference>
<evidence type="ECO:0000256" key="3">
    <source>
        <dbReference type="ARBA" id="ARBA00022490"/>
    </source>
</evidence>
<dbReference type="PRINTS" id="PR00405">
    <property type="entry name" value="REVINTRACTNG"/>
</dbReference>
<dbReference type="InterPro" id="IPR008936">
    <property type="entry name" value="Rho_GTPase_activation_prot"/>
</dbReference>
<keyword evidence="2" id="KW-0343">GTPase activation</keyword>
<sequence length="1101" mass="126020">MRVHTPYSQNMALKQEELLRDIQKCFNNLNVEEDKKETVILREREDSIDIRCTGFPDFTEDFRQIVKAGWLEKTPPKGGKIYQRRWVQLDSEYLRYFQTIKEVYSKRMVSLGSVDKVVSVGDSRFELHSQSRTFLFRAESTQERNDWVCCIEKILSDRKHSLEPRNLFFRNGSVNISFEGYMEMLSPRTKVYTLINKDKLFLFRSHEEYFQGVGITDIDMRMANVRDGENKRSFTLTTPYRAFSFMVDSESEKQRWSEALKECVSRALSCDGLCESIWRVPSNRMCADCSSSMPEWASVNLCVLLCEKCAGAHRSLGQNVSKVRSLKLDERVWTDDLIRVFLLLGNGKANQFWGANIPPSESLCSSAHSEQRLEHITAKYKDGKYRKYHTLYGQQEALNKALCSAVQSGDLLETLSLLNCGVDINCNTGIPEFPTPLSLAKRSGQTVQAELLMQNLNSESFTPVDKDASIRSQSGYLFKTASSAKPITDHKTKTDFSQRWCSLGDGMFSYFKSEQSHHKCGGMKTSEIICLSVNSPGKHGYEHTFELYSEEGRVYLFGSDDGSIIKNWIQAIAMAVLPPALFDVCGTCDRLGRLRCTEGNHGIGWFCLSGFKLQVLLEDNVQIIDLRKLLTLNLSDSAGSMVLVWRGGPLHLLADRRPHFVGWQTFIQQRSGAGDQPLSQQQLTDLGVPVIIDRCLDHVTRYGLMSSGIYRKNGVNSHVTKLLERFQNDARSVTLLESDYSVDDVASTLKRFLREVKDGVFNGQENNDNWLRAAGLENRAEKIKRYQILLSNLPDVNRETLKALIHHLVCVQHLSDENQMTIRNLGIVFGPTLFHTDGTDVTGSQVVEELIQNYCSIFNVSESDLKRQLNMTSVILNKHKSQRPLSRTPSSTICAVYLEKKTEGAEVLVQVTADMTVVKLVSVVLELKGIQQASEEFWSCYEVLEKDDMERTLHYQERVLPIYFSLSCHSHLLIKRNHYIISIMRYLENVENLCKTGPLRVCEVKSESSKTFHSRHCELSGTTFRLHKEQQGSQCEREYPVKELKLYHGCRSKMHPPTPWGLILIYDKQQWYLCCENEDELTEWTAVFYSIQYNGDIWPSW</sequence>
<dbReference type="PANTHER" id="PTHR45899">
    <property type="entry name" value="RHO GTPASE ACTIVATING PROTEIN AT 15B, ISOFORM C"/>
    <property type="match status" value="1"/>
</dbReference>
<dbReference type="PROSITE" id="PS50200">
    <property type="entry name" value="RA"/>
    <property type="match status" value="1"/>
</dbReference>
<keyword evidence="6" id="KW-0479">Metal-binding</keyword>
<dbReference type="InterPro" id="IPR052227">
    <property type="entry name" value="Arf-Rho-GAP_ANK-PH_domain"/>
</dbReference>
<evidence type="ECO:0000256" key="2">
    <source>
        <dbReference type="ARBA" id="ARBA00022468"/>
    </source>
</evidence>
<dbReference type="GeneTree" id="ENSGT00940000158869"/>
<comment type="subcellular location">
    <subcellularLocation>
        <location evidence="1">Cytoplasm</location>
    </subcellularLocation>
</comment>
<reference evidence="11" key="2">
    <citation type="submission" date="2025-09" db="UniProtKB">
        <authorList>
            <consortium name="Ensembl"/>
        </authorList>
    </citation>
    <scope>IDENTIFICATION</scope>
</reference>
<dbReference type="Pfam" id="PF01412">
    <property type="entry name" value="ArfGap"/>
    <property type="match status" value="1"/>
</dbReference>
<dbReference type="SMART" id="SM00324">
    <property type="entry name" value="RhoGAP"/>
    <property type="match status" value="1"/>
</dbReference>
<dbReference type="GO" id="GO:0005737">
    <property type="term" value="C:cytoplasm"/>
    <property type="evidence" value="ECO:0007669"/>
    <property type="project" value="UniProtKB-SubCell"/>
</dbReference>
<name>A0A9J8AE60_CYPCA</name>
<dbReference type="Ensembl" id="ENSCCRT00000186908.1">
    <property type="protein sequence ID" value="ENSCCRP00000142393.1"/>
    <property type="gene ID" value="ENSCCRG00000021146.2"/>
</dbReference>
<protein>
    <submittedName>
        <fullName evidence="11">ArfGAP with RhoGAP domain, ankyrin repeat and PH domain 1a</fullName>
    </submittedName>
</protein>
<dbReference type="Pfam" id="PF00620">
    <property type="entry name" value="RhoGAP"/>
    <property type="match status" value="1"/>
</dbReference>